<dbReference type="RefSeq" id="WP_188364353.1">
    <property type="nucleotide sequence ID" value="NZ_BMEO01000002.1"/>
</dbReference>
<dbReference type="Proteomes" id="UP000605253">
    <property type="component" value="Unassembled WGS sequence"/>
</dbReference>
<dbReference type="Gene3D" id="3.30.300.180">
    <property type="match status" value="1"/>
</dbReference>
<keyword evidence="7 8" id="KW-0238">DNA-binding</keyword>
<keyword evidence="4 8" id="KW-0547">Nucleotide-binding</keyword>
<evidence type="ECO:0000256" key="6">
    <source>
        <dbReference type="ARBA" id="ARBA00023121"/>
    </source>
</evidence>
<keyword evidence="5 8" id="KW-0067">ATP-binding</keyword>
<accession>A0A917CIQ8</accession>
<dbReference type="GO" id="GO:0003688">
    <property type="term" value="F:DNA replication origin binding"/>
    <property type="evidence" value="ECO:0007669"/>
    <property type="project" value="UniProtKB-UniRule"/>
</dbReference>
<evidence type="ECO:0000313" key="14">
    <source>
        <dbReference type="EMBL" id="GGF88958.1"/>
    </source>
</evidence>
<comment type="subunit">
    <text evidence="8">Oligomerizes as a right-handed, spiral filament on DNA at oriC.</text>
</comment>
<dbReference type="AlphaFoldDB" id="A0A917CIQ8"/>
<dbReference type="InterPro" id="IPR024633">
    <property type="entry name" value="DnaA_N_dom"/>
</dbReference>
<reference evidence="14" key="2">
    <citation type="submission" date="2020-09" db="EMBL/GenBank/DDBJ databases">
        <authorList>
            <person name="Sun Q."/>
            <person name="Zhou Y."/>
        </authorList>
    </citation>
    <scope>NUCLEOTIDE SEQUENCE</scope>
    <source>
        <strain evidence="14">CGMCC 1.12181</strain>
    </source>
</reference>
<organism evidence="14 15">
    <name type="scientific">Marinicella pacifica</name>
    <dbReference type="NCBI Taxonomy" id="1171543"/>
    <lineage>
        <taxon>Bacteria</taxon>
        <taxon>Pseudomonadati</taxon>
        <taxon>Pseudomonadota</taxon>
        <taxon>Gammaproteobacteria</taxon>
        <taxon>Lysobacterales</taxon>
        <taxon>Marinicellaceae</taxon>
        <taxon>Marinicella</taxon>
    </lineage>
</organism>
<evidence type="ECO:0000313" key="15">
    <source>
        <dbReference type="Proteomes" id="UP000605253"/>
    </source>
</evidence>
<dbReference type="InterPro" id="IPR027417">
    <property type="entry name" value="P-loop_NTPase"/>
</dbReference>
<dbReference type="InterPro" id="IPR013159">
    <property type="entry name" value="DnaA_C"/>
</dbReference>
<dbReference type="CDD" id="cd06571">
    <property type="entry name" value="Bac_DnaA_C"/>
    <property type="match status" value="1"/>
</dbReference>
<evidence type="ECO:0000256" key="8">
    <source>
        <dbReference type="HAMAP-Rule" id="MF_00377"/>
    </source>
</evidence>
<dbReference type="SMART" id="SM00382">
    <property type="entry name" value="AAA"/>
    <property type="match status" value="1"/>
</dbReference>
<sequence>MWENCLKRLETVLPKDQVTLWIRPLDVELVNDSITLEASNDIILNKIRTHFLTYIKAVLKELTGKEVAVELKLKQINHQPQTTPFVKKKSTTIKITDHLDPRFTFANFIEGRSNTIALAASLQTATASRVEENNPLLIYGSTGLGKTHLLHAIGNEIKKNNPKEVVCYLHSEIYVNQMVKAIQQKSMDAFKQKYRSVTALLIDDIQFFARKERSQEEFFHTFNYLLEGQKRVIITCDRYPKEVNGLESRLKSRLGWGISVPIDPPDYETRVAILKEKAALIQVDISDEVAHFIAKQLNSNIRELEGALSTLKAHANFTRKKIDLKYTKQILKELFKVNHQIVSVENIQKSTAQYYNVKLSELLGKSRKRSIVRPRQMAMFLSKELTDKSYPEIGELFGGRDHTTVLHAYRKMNDLLKQESELSEDKQKIVNILIE</sequence>
<dbReference type="InterPro" id="IPR038454">
    <property type="entry name" value="DnaA_N_sf"/>
</dbReference>
<evidence type="ECO:0000256" key="9">
    <source>
        <dbReference type="NCBIfam" id="TIGR00362"/>
    </source>
</evidence>
<protein>
    <recommendedName>
        <fullName evidence="8 9">Chromosomal replication initiator protein DnaA</fullName>
    </recommendedName>
</protein>
<dbReference type="EMBL" id="BMEO01000002">
    <property type="protein sequence ID" value="GGF88958.1"/>
    <property type="molecule type" value="Genomic_DNA"/>
</dbReference>
<dbReference type="GO" id="GO:0005886">
    <property type="term" value="C:plasma membrane"/>
    <property type="evidence" value="ECO:0007669"/>
    <property type="project" value="TreeGrafter"/>
</dbReference>
<evidence type="ECO:0000259" key="12">
    <source>
        <dbReference type="SMART" id="SM00382"/>
    </source>
</evidence>
<keyword evidence="2 8" id="KW-0963">Cytoplasm</keyword>
<dbReference type="PANTHER" id="PTHR30050">
    <property type="entry name" value="CHROMOSOMAL REPLICATION INITIATOR PROTEIN DNAA"/>
    <property type="match status" value="1"/>
</dbReference>
<keyword evidence="3 8" id="KW-0235">DNA replication</keyword>
<dbReference type="InterPro" id="IPR003593">
    <property type="entry name" value="AAA+_ATPase"/>
</dbReference>
<dbReference type="Pfam" id="PF08299">
    <property type="entry name" value="Bac_DnaA_C"/>
    <property type="match status" value="1"/>
</dbReference>
<dbReference type="GO" id="GO:0006270">
    <property type="term" value="P:DNA replication initiation"/>
    <property type="evidence" value="ECO:0007669"/>
    <property type="project" value="UniProtKB-UniRule"/>
</dbReference>
<dbReference type="Gene3D" id="1.10.1750.10">
    <property type="match status" value="1"/>
</dbReference>
<dbReference type="InterPro" id="IPR013317">
    <property type="entry name" value="DnaA_dom"/>
</dbReference>
<feature type="binding site" evidence="8">
    <location>
        <position position="145"/>
    </location>
    <ligand>
        <name>ATP</name>
        <dbReference type="ChEBI" id="CHEBI:30616"/>
    </ligand>
</feature>
<keyword evidence="15" id="KW-1185">Reference proteome</keyword>
<evidence type="ECO:0000256" key="3">
    <source>
        <dbReference type="ARBA" id="ARBA00022705"/>
    </source>
</evidence>
<dbReference type="InterPro" id="IPR001957">
    <property type="entry name" value="Chromosome_initiator_DnaA"/>
</dbReference>
<dbReference type="GO" id="GO:0005524">
    <property type="term" value="F:ATP binding"/>
    <property type="evidence" value="ECO:0007669"/>
    <property type="project" value="UniProtKB-UniRule"/>
</dbReference>
<feature type="domain" description="Chromosomal replication initiator DnaA C-terminal" evidence="13">
    <location>
        <begin position="343"/>
        <end position="412"/>
    </location>
</feature>
<dbReference type="GO" id="GO:0005737">
    <property type="term" value="C:cytoplasm"/>
    <property type="evidence" value="ECO:0007669"/>
    <property type="project" value="UniProtKB-SubCell"/>
</dbReference>
<comment type="caution">
    <text evidence="8">Lacks conserved residue(s) required for the propagation of feature annotation.</text>
</comment>
<evidence type="ECO:0000256" key="10">
    <source>
        <dbReference type="RuleBase" id="RU000577"/>
    </source>
</evidence>
<dbReference type="Gene3D" id="3.40.50.300">
    <property type="entry name" value="P-loop containing nucleotide triphosphate hydrolases"/>
    <property type="match status" value="1"/>
</dbReference>
<comment type="function">
    <text evidence="8 10">Plays an essential role in the initiation and regulation of chromosomal replication. ATP-DnaA binds to the origin of replication (oriC) to initiate formation of the DNA replication initiation complex once per cell cycle. Binds the DnaA box (a 9 base pair repeat at the origin) and separates the double-stranded (ds)DNA. Forms a right-handed helical filament on oriC DNA; dsDNA binds to the exterior of the filament while single-stranded (ss)DNA is stabiized in the filament's interior. The ATP-DnaA-oriC complex binds and stabilizes one strand of the AT-rich DNA unwinding element (DUE), permitting loading of DNA polymerase. After initiation quickly degrades to an ADP-DnaA complex that is not apt for DNA replication. Binds acidic phospholipids.</text>
</comment>
<proteinExistence type="inferred from homology"/>
<dbReference type="Gene3D" id="1.10.8.60">
    <property type="match status" value="1"/>
</dbReference>
<evidence type="ECO:0000256" key="5">
    <source>
        <dbReference type="ARBA" id="ARBA00022840"/>
    </source>
</evidence>
<comment type="caution">
    <text evidence="14">The sequence shown here is derived from an EMBL/GenBank/DDBJ whole genome shotgun (WGS) entry which is preliminary data.</text>
</comment>
<dbReference type="InterPro" id="IPR020591">
    <property type="entry name" value="Chromosome_initiator_DnaA-like"/>
</dbReference>
<dbReference type="PROSITE" id="PS01008">
    <property type="entry name" value="DNAA"/>
    <property type="match status" value="1"/>
</dbReference>
<evidence type="ECO:0000259" key="13">
    <source>
        <dbReference type="SMART" id="SM00760"/>
    </source>
</evidence>
<dbReference type="FunFam" id="3.40.50.300:FF:000668">
    <property type="entry name" value="Chromosomal replication initiator protein DnaA"/>
    <property type="match status" value="1"/>
</dbReference>
<dbReference type="InterPro" id="IPR018312">
    <property type="entry name" value="Chromosome_initiator_DnaA_CS"/>
</dbReference>
<feature type="region of interest" description="Domain I, interacts with DnaA modulators" evidence="8">
    <location>
        <begin position="1"/>
        <end position="89"/>
    </location>
</feature>
<feature type="domain" description="AAA+ ATPase" evidence="12">
    <location>
        <begin position="132"/>
        <end position="263"/>
    </location>
</feature>
<dbReference type="Pfam" id="PF11638">
    <property type="entry name" value="DnaA_N"/>
    <property type="match status" value="1"/>
</dbReference>
<dbReference type="NCBIfam" id="TIGR00362">
    <property type="entry name" value="DnaA"/>
    <property type="match status" value="1"/>
</dbReference>
<comment type="similarity">
    <text evidence="1 8 11">Belongs to the DnaA family.</text>
</comment>
<dbReference type="SUPFAM" id="SSF52540">
    <property type="entry name" value="P-loop containing nucleoside triphosphate hydrolases"/>
    <property type="match status" value="1"/>
</dbReference>
<keyword evidence="6 8" id="KW-0446">Lipid-binding</keyword>
<comment type="domain">
    <text evidence="8">Domain I is involved in oligomerization and binding regulators, domain II is flexibile and of varying length in different bacteria, domain III forms the AAA+ region, while domain IV binds dsDNA.</text>
</comment>
<dbReference type="GO" id="GO:0008289">
    <property type="term" value="F:lipid binding"/>
    <property type="evidence" value="ECO:0007669"/>
    <property type="project" value="UniProtKB-KW"/>
</dbReference>
<dbReference type="PRINTS" id="PR00051">
    <property type="entry name" value="DNAA"/>
</dbReference>
<dbReference type="SUPFAM" id="SSF48295">
    <property type="entry name" value="TrpR-like"/>
    <property type="match status" value="1"/>
</dbReference>
<evidence type="ECO:0000256" key="7">
    <source>
        <dbReference type="ARBA" id="ARBA00023125"/>
    </source>
</evidence>
<name>A0A917CIQ8_9GAMM</name>
<gene>
    <name evidence="8 14" type="primary">dnaA</name>
    <name evidence="14" type="ORF">GCM10011365_07690</name>
</gene>
<evidence type="ECO:0000256" key="1">
    <source>
        <dbReference type="ARBA" id="ARBA00006583"/>
    </source>
</evidence>
<dbReference type="GO" id="GO:0006275">
    <property type="term" value="P:regulation of DNA replication"/>
    <property type="evidence" value="ECO:0007669"/>
    <property type="project" value="UniProtKB-UniRule"/>
</dbReference>
<feature type="binding site" evidence="8">
    <location>
        <position position="143"/>
    </location>
    <ligand>
        <name>ATP</name>
        <dbReference type="ChEBI" id="CHEBI:30616"/>
    </ligand>
</feature>
<evidence type="ECO:0000256" key="11">
    <source>
        <dbReference type="RuleBase" id="RU004227"/>
    </source>
</evidence>
<evidence type="ECO:0000256" key="4">
    <source>
        <dbReference type="ARBA" id="ARBA00022741"/>
    </source>
</evidence>
<dbReference type="HAMAP" id="MF_00377">
    <property type="entry name" value="DnaA_bact"/>
    <property type="match status" value="1"/>
</dbReference>
<dbReference type="SMART" id="SM00760">
    <property type="entry name" value="Bac_DnaA_C"/>
    <property type="match status" value="1"/>
</dbReference>
<feature type="binding site" evidence="8">
    <location>
        <position position="146"/>
    </location>
    <ligand>
        <name>ATP</name>
        <dbReference type="ChEBI" id="CHEBI:30616"/>
    </ligand>
</feature>
<dbReference type="Pfam" id="PF00308">
    <property type="entry name" value="Bac_DnaA"/>
    <property type="match status" value="1"/>
</dbReference>
<reference evidence="14" key="1">
    <citation type="journal article" date="2014" name="Int. J. Syst. Evol. Microbiol.">
        <title>Complete genome sequence of Corynebacterium casei LMG S-19264T (=DSM 44701T), isolated from a smear-ripened cheese.</title>
        <authorList>
            <consortium name="US DOE Joint Genome Institute (JGI-PGF)"/>
            <person name="Walter F."/>
            <person name="Albersmeier A."/>
            <person name="Kalinowski J."/>
            <person name="Ruckert C."/>
        </authorList>
    </citation>
    <scope>NUCLEOTIDE SEQUENCE</scope>
    <source>
        <strain evidence="14">CGMCC 1.12181</strain>
    </source>
</reference>
<comment type="subcellular location">
    <subcellularLocation>
        <location evidence="8">Cytoplasm</location>
    </subcellularLocation>
</comment>
<feature type="region of interest" description="Domain IV, binds dsDNA" evidence="8">
    <location>
        <begin position="316"/>
        <end position="435"/>
    </location>
</feature>
<feature type="binding site" evidence="8">
    <location>
        <position position="147"/>
    </location>
    <ligand>
        <name>ATP</name>
        <dbReference type="ChEBI" id="CHEBI:30616"/>
    </ligand>
</feature>
<dbReference type="InterPro" id="IPR010921">
    <property type="entry name" value="Trp_repressor/repl_initiator"/>
</dbReference>
<dbReference type="CDD" id="cd00009">
    <property type="entry name" value="AAA"/>
    <property type="match status" value="1"/>
</dbReference>
<evidence type="ECO:0000256" key="2">
    <source>
        <dbReference type="ARBA" id="ARBA00022490"/>
    </source>
</evidence>
<dbReference type="PANTHER" id="PTHR30050:SF2">
    <property type="entry name" value="CHROMOSOMAL REPLICATION INITIATOR PROTEIN DNAA"/>
    <property type="match status" value="1"/>
</dbReference>